<evidence type="ECO:0000313" key="2">
    <source>
        <dbReference type="Proteomes" id="UP001363622"/>
    </source>
</evidence>
<protein>
    <submittedName>
        <fullName evidence="1">Uncharacterized protein</fullName>
    </submittedName>
</protein>
<gene>
    <name evidence="1" type="ORF">IWZ03DRAFT_233019</name>
</gene>
<reference evidence="1 2" key="1">
    <citation type="submission" date="2024-04" db="EMBL/GenBank/DDBJ databases">
        <title>Phyllosticta paracitricarpa is synonymous to the EU quarantine fungus P. citricarpa based on phylogenomic analyses.</title>
        <authorList>
            <consortium name="Lawrence Berkeley National Laboratory"/>
            <person name="Van Ingen-Buijs V.A."/>
            <person name="Van Westerhoven A.C."/>
            <person name="Haridas S."/>
            <person name="Skiadas P."/>
            <person name="Martin F."/>
            <person name="Groenewald J.Z."/>
            <person name="Crous P.W."/>
            <person name="Seidl M.F."/>
        </authorList>
    </citation>
    <scope>NUCLEOTIDE SEQUENCE [LARGE SCALE GENOMIC DNA]</scope>
    <source>
        <strain evidence="1 2">CBS 123371</strain>
    </source>
</reference>
<keyword evidence="2" id="KW-1185">Reference proteome</keyword>
<organism evidence="1 2">
    <name type="scientific">Phyllosticta citriasiana</name>
    <dbReference type="NCBI Taxonomy" id="595635"/>
    <lineage>
        <taxon>Eukaryota</taxon>
        <taxon>Fungi</taxon>
        <taxon>Dikarya</taxon>
        <taxon>Ascomycota</taxon>
        <taxon>Pezizomycotina</taxon>
        <taxon>Dothideomycetes</taxon>
        <taxon>Dothideomycetes incertae sedis</taxon>
        <taxon>Botryosphaeriales</taxon>
        <taxon>Phyllostictaceae</taxon>
        <taxon>Phyllosticta</taxon>
    </lineage>
</organism>
<dbReference type="Proteomes" id="UP001363622">
    <property type="component" value="Unassembled WGS sequence"/>
</dbReference>
<comment type="caution">
    <text evidence="1">The sequence shown here is derived from an EMBL/GenBank/DDBJ whole genome shotgun (WGS) entry which is preliminary data.</text>
</comment>
<proteinExistence type="predicted"/>
<accession>A0ABR1KJ96</accession>
<sequence length="215" mass="25113">MHGVFEELLSDFPRAFVGSHRTSRRHKAFVQRTLQAFDAIDFMFTNFWDDMAMKIHMITRESLDHIYLNGFKLNVQDRAIMSGYHLALLFRDDGKTTARPCESAKHSPWQDIDYPAEQDLGQDSGLTTRGEASERFSFPYWASRTTQWTGNFEIPKAGLRLTLRLTPFRRCKFADDVEFDDDEVDFDTWGEEEMLLQFFDPTTASGEKRRNKNTE</sequence>
<name>A0ABR1KJ96_9PEZI</name>
<dbReference type="EMBL" id="JBBPHU010000008">
    <property type="protein sequence ID" value="KAK7514939.1"/>
    <property type="molecule type" value="Genomic_DNA"/>
</dbReference>
<evidence type="ECO:0000313" key="1">
    <source>
        <dbReference type="EMBL" id="KAK7514939.1"/>
    </source>
</evidence>